<evidence type="ECO:0000256" key="1">
    <source>
        <dbReference type="SAM" id="MobiDB-lite"/>
    </source>
</evidence>
<evidence type="ECO:0000313" key="5">
    <source>
        <dbReference type="Proteomes" id="UP000586918"/>
    </source>
</evidence>
<gene>
    <name evidence="4" type="ORF">HF519_10145</name>
</gene>
<keyword evidence="2" id="KW-0812">Transmembrane</keyword>
<keyword evidence="2" id="KW-0472">Membrane</keyword>
<feature type="transmembrane region" description="Helical" evidence="2">
    <location>
        <begin position="80"/>
        <end position="97"/>
    </location>
</feature>
<feature type="region of interest" description="Disordered" evidence="1">
    <location>
        <begin position="174"/>
        <end position="195"/>
    </location>
</feature>
<name>A0A848DGX9_9PSEU</name>
<keyword evidence="2" id="KW-1133">Transmembrane helix</keyword>
<dbReference type="Pfam" id="PF09990">
    <property type="entry name" value="DUF2231"/>
    <property type="match status" value="1"/>
</dbReference>
<proteinExistence type="predicted"/>
<protein>
    <submittedName>
        <fullName evidence="4">DUF2231 domain-containing protein</fullName>
    </submittedName>
</protein>
<keyword evidence="5" id="KW-1185">Reference proteome</keyword>
<evidence type="ECO:0000259" key="3">
    <source>
        <dbReference type="Pfam" id="PF09990"/>
    </source>
</evidence>
<dbReference type="Proteomes" id="UP000586918">
    <property type="component" value="Unassembled WGS sequence"/>
</dbReference>
<dbReference type="AlphaFoldDB" id="A0A848DGX9"/>
<sequence length="195" mass="20635">MNAHRWLQSTESLSQLDRPAGAVQDRLRRLLSRSRLDGLLRGDWLGHPVHPALVTVPIGAWSCSTVFDCIPGQQDTARRLIALGLAATPPAVLTGLADWSELDGPQRRVGVVHAAANLVASSCFLTSYRRRARGRVAAGKAWSLIGLLAVSAGGALGGHLSYALGAGVYRWQHGTEPTRSPGGRPLPPGNSGATR</sequence>
<comment type="caution">
    <text evidence="4">The sequence shown here is derived from an EMBL/GenBank/DDBJ whole genome shotgun (WGS) entry which is preliminary data.</text>
</comment>
<dbReference type="InterPro" id="IPR019251">
    <property type="entry name" value="DUF2231_TM"/>
</dbReference>
<evidence type="ECO:0000256" key="2">
    <source>
        <dbReference type="SAM" id="Phobius"/>
    </source>
</evidence>
<evidence type="ECO:0000313" key="4">
    <source>
        <dbReference type="EMBL" id="NMH91930.1"/>
    </source>
</evidence>
<feature type="transmembrane region" description="Helical" evidence="2">
    <location>
        <begin position="141"/>
        <end position="162"/>
    </location>
</feature>
<dbReference type="RefSeq" id="WP_169412485.1">
    <property type="nucleotide sequence ID" value="NZ_JAAXKZ010000027.1"/>
</dbReference>
<feature type="domain" description="DUF2231" evidence="3">
    <location>
        <begin position="46"/>
        <end position="168"/>
    </location>
</feature>
<feature type="transmembrane region" description="Helical" evidence="2">
    <location>
        <begin position="109"/>
        <end position="129"/>
    </location>
</feature>
<reference evidence="4 5" key="1">
    <citation type="submission" date="2020-04" db="EMBL/GenBank/DDBJ databases">
        <authorList>
            <person name="Klaysubun C."/>
            <person name="Duangmal K."/>
            <person name="Lipun K."/>
        </authorList>
    </citation>
    <scope>NUCLEOTIDE SEQUENCE [LARGE SCALE GENOMIC DNA]</scope>
    <source>
        <strain evidence="4 5">DSM 45300</strain>
    </source>
</reference>
<dbReference type="EMBL" id="JAAXKZ010000027">
    <property type="protein sequence ID" value="NMH91930.1"/>
    <property type="molecule type" value="Genomic_DNA"/>
</dbReference>
<accession>A0A848DGX9</accession>
<organism evidence="4 5">
    <name type="scientific">Pseudonocardia bannensis</name>
    <dbReference type="NCBI Taxonomy" id="630973"/>
    <lineage>
        <taxon>Bacteria</taxon>
        <taxon>Bacillati</taxon>
        <taxon>Actinomycetota</taxon>
        <taxon>Actinomycetes</taxon>
        <taxon>Pseudonocardiales</taxon>
        <taxon>Pseudonocardiaceae</taxon>
        <taxon>Pseudonocardia</taxon>
    </lineage>
</organism>